<reference evidence="3" key="1">
    <citation type="journal article" date="2019" name="Int. J. Syst. Evol. Microbiol.">
        <title>The Global Catalogue of Microorganisms (GCM) 10K type strain sequencing project: providing services to taxonomists for standard genome sequencing and annotation.</title>
        <authorList>
            <consortium name="The Broad Institute Genomics Platform"/>
            <consortium name="The Broad Institute Genome Sequencing Center for Infectious Disease"/>
            <person name="Wu L."/>
            <person name="Ma J."/>
        </authorList>
    </citation>
    <scope>NUCLEOTIDE SEQUENCE [LARGE SCALE GENOMIC DNA]</scope>
    <source>
        <strain evidence="3">CCUG 63682</strain>
    </source>
</reference>
<evidence type="ECO:0000313" key="2">
    <source>
        <dbReference type="EMBL" id="MFC4720850.1"/>
    </source>
</evidence>
<feature type="transmembrane region" description="Helical" evidence="1">
    <location>
        <begin position="12"/>
        <end position="29"/>
    </location>
</feature>
<dbReference type="EMBL" id="JBHSGP010000004">
    <property type="protein sequence ID" value="MFC4720850.1"/>
    <property type="molecule type" value="Genomic_DNA"/>
</dbReference>
<dbReference type="InterPro" id="IPR045749">
    <property type="entry name" value="DUF6090"/>
</dbReference>
<keyword evidence="1" id="KW-0812">Transmembrane</keyword>
<keyword evidence="3" id="KW-1185">Reference proteome</keyword>
<organism evidence="2 3">
    <name type="scientific">Geojedonia litorea</name>
    <dbReference type="NCBI Taxonomy" id="1268269"/>
    <lineage>
        <taxon>Bacteria</taxon>
        <taxon>Pseudomonadati</taxon>
        <taxon>Bacteroidota</taxon>
        <taxon>Flavobacteriia</taxon>
        <taxon>Flavobacteriales</taxon>
        <taxon>Flavobacteriaceae</taxon>
        <taxon>Geojedonia</taxon>
    </lineage>
</organism>
<dbReference type="RefSeq" id="WP_387960006.1">
    <property type="nucleotide sequence ID" value="NZ_JBHSGP010000004.1"/>
</dbReference>
<dbReference type="Pfam" id="PF19578">
    <property type="entry name" value="DUF6090"/>
    <property type="match status" value="1"/>
</dbReference>
<keyword evidence="1" id="KW-1133">Transmembrane helix</keyword>
<proteinExistence type="predicted"/>
<dbReference type="Proteomes" id="UP001595953">
    <property type="component" value="Unassembled WGS sequence"/>
</dbReference>
<keyword evidence="1" id="KW-0472">Membrane</keyword>
<evidence type="ECO:0000313" key="3">
    <source>
        <dbReference type="Proteomes" id="UP001595953"/>
    </source>
</evidence>
<sequence length="227" mass="26355">MENKTGQYFKYAMGEIFLVVIGILIALNINNWNEDRKLNIEEISILKDIHTDLKASAEEIKRNMDYNTDTALRARKIINHLTNDLPYSSELDSAFGKISYWSSPYLTFSAYEALKNKGLDIIKDDQLKKDIVNMYESEFAYLSQDYDRSEWVLAQSVVYPITNKHIRRDLNSVAMAVPNDFESLKTNNEFINMLHTIVRFREGGIDRYKLTQHKLDNLISAIDKALK</sequence>
<name>A0ABV9MZ57_9FLAO</name>
<gene>
    <name evidence="2" type="ORF">ACFO5O_00845</name>
</gene>
<comment type="caution">
    <text evidence="2">The sequence shown here is derived from an EMBL/GenBank/DDBJ whole genome shotgun (WGS) entry which is preliminary data.</text>
</comment>
<protein>
    <submittedName>
        <fullName evidence="2">DUF6090 family protein</fullName>
    </submittedName>
</protein>
<evidence type="ECO:0000256" key="1">
    <source>
        <dbReference type="SAM" id="Phobius"/>
    </source>
</evidence>
<accession>A0ABV9MZ57</accession>